<organism evidence="1 2">
    <name type="scientific">Actinokineospora soli</name>
    <dbReference type="NCBI Taxonomy" id="1048753"/>
    <lineage>
        <taxon>Bacteria</taxon>
        <taxon>Bacillati</taxon>
        <taxon>Actinomycetota</taxon>
        <taxon>Actinomycetes</taxon>
        <taxon>Pseudonocardiales</taxon>
        <taxon>Pseudonocardiaceae</taxon>
        <taxon>Actinokineospora</taxon>
    </lineage>
</organism>
<comment type="caution">
    <text evidence="1">The sequence shown here is derived from an EMBL/GenBank/DDBJ whole genome shotgun (WGS) entry which is preliminary data.</text>
</comment>
<protein>
    <submittedName>
        <fullName evidence="1">Uncharacterized protein</fullName>
    </submittedName>
</protein>
<evidence type="ECO:0000313" key="2">
    <source>
        <dbReference type="Proteomes" id="UP001596512"/>
    </source>
</evidence>
<evidence type="ECO:0000313" key="1">
    <source>
        <dbReference type="EMBL" id="MFC7614264.1"/>
    </source>
</evidence>
<keyword evidence="2" id="KW-1185">Reference proteome</keyword>
<gene>
    <name evidence="1" type="ORF">ACFQV2_12750</name>
</gene>
<proteinExistence type="predicted"/>
<name>A0ABW2TM75_9PSEU</name>
<dbReference type="Proteomes" id="UP001596512">
    <property type="component" value="Unassembled WGS sequence"/>
</dbReference>
<accession>A0ABW2TM75</accession>
<reference evidence="2" key="1">
    <citation type="journal article" date="2019" name="Int. J. Syst. Evol. Microbiol.">
        <title>The Global Catalogue of Microorganisms (GCM) 10K type strain sequencing project: providing services to taxonomists for standard genome sequencing and annotation.</title>
        <authorList>
            <consortium name="The Broad Institute Genomics Platform"/>
            <consortium name="The Broad Institute Genome Sequencing Center for Infectious Disease"/>
            <person name="Wu L."/>
            <person name="Ma J."/>
        </authorList>
    </citation>
    <scope>NUCLEOTIDE SEQUENCE [LARGE SCALE GENOMIC DNA]</scope>
    <source>
        <strain evidence="2">JCM 17695</strain>
    </source>
</reference>
<dbReference type="EMBL" id="JBHTEY010000004">
    <property type="protein sequence ID" value="MFC7614264.1"/>
    <property type="molecule type" value="Genomic_DNA"/>
</dbReference>
<sequence length="139" mass="14555">MISLRNPFERILALACEIEVDVFDLPADTCGHGFAGAVAVGIDEKNQLRGLVGLADDLDNDLKADTLAFGIAVFAGEPDRIMATAGASLGIGRERQPAASKGPGHLAWHMLYSCGRISPSATFALVDLDTESPETESAA</sequence>